<dbReference type="GO" id="GO:0006897">
    <property type="term" value="P:endocytosis"/>
    <property type="evidence" value="ECO:0007669"/>
    <property type="project" value="TreeGrafter"/>
</dbReference>
<reference evidence="6" key="2">
    <citation type="submission" date="2025-09" db="UniProtKB">
        <authorList>
            <consortium name="Ensembl"/>
        </authorList>
    </citation>
    <scope>IDENTIFICATION</scope>
</reference>
<dbReference type="Pfam" id="PF15899">
    <property type="entry name" value="BNR_6"/>
    <property type="match status" value="1"/>
</dbReference>
<dbReference type="GO" id="GO:0005829">
    <property type="term" value="C:cytosol"/>
    <property type="evidence" value="ECO:0007669"/>
    <property type="project" value="GOC"/>
</dbReference>
<keyword evidence="2" id="KW-0677">Repeat</keyword>
<dbReference type="GO" id="GO:0016050">
    <property type="term" value="P:vesicle organization"/>
    <property type="evidence" value="ECO:0007669"/>
    <property type="project" value="TreeGrafter"/>
</dbReference>
<dbReference type="SMART" id="SM00602">
    <property type="entry name" value="VPS10"/>
    <property type="match status" value="1"/>
</dbReference>
<dbReference type="STRING" id="32473.ENSXCOP00000017303"/>
<reference evidence="6" key="1">
    <citation type="submission" date="2025-08" db="UniProtKB">
        <authorList>
            <consortium name="Ensembl"/>
        </authorList>
    </citation>
    <scope>IDENTIFICATION</scope>
</reference>
<accession>A0A3B5LZJ9</accession>
<keyword evidence="7" id="KW-1185">Reference proteome</keyword>
<comment type="subcellular location">
    <subcellularLocation>
        <location evidence="1">Membrane</location>
    </subcellularLocation>
</comment>
<dbReference type="PANTHER" id="PTHR12106:SF41">
    <property type="entry name" value="SORTILIN"/>
    <property type="match status" value="1"/>
</dbReference>
<evidence type="ECO:0000256" key="2">
    <source>
        <dbReference type="ARBA" id="ARBA00022737"/>
    </source>
</evidence>
<name>A0A3B5LZJ9_9TELE</name>
<dbReference type="InterPro" id="IPR006581">
    <property type="entry name" value="VPS10"/>
</dbReference>
<dbReference type="InterPro" id="IPR050310">
    <property type="entry name" value="VPS10-sortilin"/>
</dbReference>
<protein>
    <recommendedName>
        <fullName evidence="5">VPS10 domain-containing protein</fullName>
    </recommendedName>
</protein>
<dbReference type="InterPro" id="IPR031778">
    <property type="entry name" value="Sortilin_N"/>
</dbReference>
<evidence type="ECO:0000256" key="3">
    <source>
        <dbReference type="ARBA" id="ARBA00023136"/>
    </source>
</evidence>
<dbReference type="PANTHER" id="PTHR12106">
    <property type="entry name" value="SORTILIN RELATED"/>
    <property type="match status" value="1"/>
</dbReference>
<evidence type="ECO:0000313" key="7">
    <source>
        <dbReference type="Proteomes" id="UP000261380"/>
    </source>
</evidence>
<dbReference type="Gene3D" id="2.130.10.10">
    <property type="entry name" value="YVTN repeat-like/Quinoprotein amine dehydrogenase"/>
    <property type="match status" value="1"/>
</dbReference>
<keyword evidence="4" id="KW-0325">Glycoprotein</keyword>
<evidence type="ECO:0000313" key="6">
    <source>
        <dbReference type="Ensembl" id="ENSXCOP00000017303.1"/>
    </source>
</evidence>
<dbReference type="Gene3D" id="2.10.70.80">
    <property type="match status" value="1"/>
</dbReference>
<evidence type="ECO:0000256" key="1">
    <source>
        <dbReference type="ARBA" id="ARBA00004370"/>
    </source>
</evidence>
<dbReference type="Pfam" id="PF15902">
    <property type="entry name" value="Sortilin-Vps10"/>
    <property type="match status" value="1"/>
</dbReference>
<dbReference type="GeneTree" id="ENSGT01030000234563"/>
<dbReference type="GO" id="GO:0005794">
    <property type="term" value="C:Golgi apparatus"/>
    <property type="evidence" value="ECO:0007669"/>
    <property type="project" value="TreeGrafter"/>
</dbReference>
<keyword evidence="3" id="KW-0472">Membrane</keyword>
<dbReference type="GO" id="GO:0006895">
    <property type="term" value="P:Golgi to endosome transport"/>
    <property type="evidence" value="ECO:0007669"/>
    <property type="project" value="TreeGrafter"/>
</dbReference>
<dbReference type="AlphaFoldDB" id="A0A3B5LZJ9"/>
<proteinExistence type="predicted"/>
<dbReference type="InterPro" id="IPR031777">
    <property type="entry name" value="Sortilin_C"/>
</dbReference>
<dbReference type="InterPro" id="IPR002860">
    <property type="entry name" value="BNR_rpt"/>
</dbReference>
<feature type="domain" description="VPS10" evidence="5">
    <location>
        <begin position="79"/>
        <end position="674"/>
    </location>
</feature>
<dbReference type="GO" id="GO:0016020">
    <property type="term" value="C:membrane"/>
    <property type="evidence" value="ECO:0007669"/>
    <property type="project" value="UniProtKB-SubCell"/>
</dbReference>
<dbReference type="SUPFAM" id="SSF110296">
    <property type="entry name" value="Oligoxyloglucan reducing end-specific cellobiohydrolase"/>
    <property type="match status" value="1"/>
</dbReference>
<sequence>MHSTLFKFLLEENVQTMHYFNSSRFSPTSGLSLEFLIKYFENYTLYLGVSIYIKCTYMRAVVQHFSSQVLLVLTTFQVPLFLMRFGQSNLYRSENYGKTFKDVTNVINHTFIQTEFGIAVSPDHSGKVILTGDVSEFGGFRLFRSRDFGLTFEPTDLPFVPLIQMLYNPGDSNTLLTLSITVLDLWLSDNFGSTWRKIHNNDKGMLDLKKTMDYGKTFHTIASRVYSFVLGGKFVFSSIMTGMRVIHVSVDGGDHWNIAQLPAVDHQQFYSILAANQDMIFMHVDDPGDSGVGTIYVSDDRGTVFSKSLERHLYTTTGSDTDFTAISSLRGVYMTSILTEDGNIETVITYDQGAKWQPLRRPQNTDCDAETSTNRPSRCKLHIYASYSTAMKMNVPVLPLSQSNAVGLILAHGNVGDSESVLAPDVYVSDDGGYSWLWALKGPHHYAILDSGGLLVAVEHTNSPINQIKFSTDEGQCWHTYNFTSDPLHFSGMDSEPGSRSMNVSLWGYRNDYTKWVVITIDFRKVLSRDCEYRDYEEWLAHSADPSGSNDGCVMGFRETFLRLRKDSVCWNGRDFAITKKHLPCPCSAADYHWFVLLSCYLFKRSEKNVLILRRLPQMQVNNLKLSAEFRATEVYDTGGNFSVCYRASPRHKQTKQLLRDPGPLRGPFSGADLYFF</sequence>
<dbReference type="Proteomes" id="UP000261380">
    <property type="component" value="Unplaced"/>
</dbReference>
<dbReference type="Ensembl" id="ENSXCOT00000017524.1">
    <property type="protein sequence ID" value="ENSXCOP00000017303.1"/>
    <property type="gene ID" value="ENSXCOG00000013040.1"/>
</dbReference>
<organism evidence="6 7">
    <name type="scientific">Xiphophorus couchianus</name>
    <name type="common">Monterrey platyfish</name>
    <dbReference type="NCBI Taxonomy" id="32473"/>
    <lineage>
        <taxon>Eukaryota</taxon>
        <taxon>Metazoa</taxon>
        <taxon>Chordata</taxon>
        <taxon>Craniata</taxon>
        <taxon>Vertebrata</taxon>
        <taxon>Euteleostomi</taxon>
        <taxon>Actinopterygii</taxon>
        <taxon>Neopterygii</taxon>
        <taxon>Teleostei</taxon>
        <taxon>Neoteleostei</taxon>
        <taxon>Acanthomorphata</taxon>
        <taxon>Ovalentaria</taxon>
        <taxon>Atherinomorphae</taxon>
        <taxon>Cyprinodontiformes</taxon>
        <taxon>Poeciliidae</taxon>
        <taxon>Poeciliinae</taxon>
        <taxon>Xiphophorus</taxon>
    </lineage>
</organism>
<dbReference type="Pfam" id="PF15901">
    <property type="entry name" value="Sortilin_C"/>
    <property type="match status" value="1"/>
</dbReference>
<evidence type="ECO:0000259" key="5">
    <source>
        <dbReference type="SMART" id="SM00602"/>
    </source>
</evidence>
<evidence type="ECO:0000256" key="4">
    <source>
        <dbReference type="ARBA" id="ARBA00023180"/>
    </source>
</evidence>
<dbReference type="InterPro" id="IPR015943">
    <property type="entry name" value="WD40/YVTN_repeat-like_dom_sf"/>
</dbReference>